<reference evidence="2" key="1">
    <citation type="submission" date="2020-10" db="EMBL/GenBank/DDBJ databases">
        <title>Ca. Dormibacterota MAGs.</title>
        <authorList>
            <person name="Montgomery K."/>
        </authorList>
    </citation>
    <scope>NUCLEOTIDE SEQUENCE [LARGE SCALE GENOMIC DNA]</scope>
    <source>
        <strain evidence="2">SC8812_S17_10</strain>
    </source>
</reference>
<evidence type="ECO:0000259" key="1">
    <source>
        <dbReference type="Pfam" id="PF06877"/>
    </source>
</evidence>
<feature type="domain" description="Regulator of ribonuclease activity B" evidence="1">
    <location>
        <begin position="28"/>
        <end position="121"/>
    </location>
</feature>
<dbReference type="Gene3D" id="3.30.70.970">
    <property type="entry name" value="RraB-like"/>
    <property type="match status" value="1"/>
</dbReference>
<dbReference type="InterPro" id="IPR036701">
    <property type="entry name" value="RraB-like_sf"/>
</dbReference>
<accession>A0A934KDJ9</accession>
<dbReference type="Proteomes" id="UP000612893">
    <property type="component" value="Unassembled WGS sequence"/>
</dbReference>
<protein>
    <submittedName>
        <fullName evidence="2">Ribonuclease E inhibitor RraB</fullName>
    </submittedName>
</protein>
<sequence length="126" mass="14416">MDWLGFFVPRFKMRKQPPESLSPPREDDLERLHELREMGSRLKLPHPVRTFLALPTEARAREAGEQLEKEGFSCQFRALGDGSWVVTSIQQIVPTPGAITHLREQMETVAQTLEGSFRGWDAPPVY</sequence>
<evidence type="ECO:0000313" key="3">
    <source>
        <dbReference type="Proteomes" id="UP000612893"/>
    </source>
</evidence>
<gene>
    <name evidence="2" type="ORF">JF922_25170</name>
</gene>
<dbReference type="Pfam" id="PF06877">
    <property type="entry name" value="RraB"/>
    <property type="match status" value="1"/>
</dbReference>
<organism evidence="2 3">
    <name type="scientific">Candidatus Nephthysia bennettiae</name>
    <dbReference type="NCBI Taxonomy" id="3127016"/>
    <lineage>
        <taxon>Bacteria</taxon>
        <taxon>Bacillati</taxon>
        <taxon>Candidatus Dormiibacterota</taxon>
        <taxon>Candidatus Dormibacteria</taxon>
        <taxon>Candidatus Dormibacterales</taxon>
        <taxon>Candidatus Dormibacteraceae</taxon>
        <taxon>Candidatus Nephthysia</taxon>
    </lineage>
</organism>
<dbReference type="EMBL" id="JAEKNR010000242">
    <property type="protein sequence ID" value="MBJ7601351.1"/>
    <property type="molecule type" value="Genomic_DNA"/>
</dbReference>
<evidence type="ECO:0000313" key="2">
    <source>
        <dbReference type="EMBL" id="MBJ7601351.1"/>
    </source>
</evidence>
<keyword evidence="3" id="KW-1185">Reference proteome</keyword>
<dbReference type="SUPFAM" id="SSF89946">
    <property type="entry name" value="Hypothetical protein VC0424"/>
    <property type="match status" value="1"/>
</dbReference>
<dbReference type="InterPro" id="IPR009671">
    <property type="entry name" value="RraB_dom"/>
</dbReference>
<dbReference type="AlphaFoldDB" id="A0A934KDJ9"/>
<dbReference type="RefSeq" id="WP_338205560.1">
    <property type="nucleotide sequence ID" value="NZ_JAEKNR010000242.1"/>
</dbReference>
<proteinExistence type="predicted"/>
<comment type="caution">
    <text evidence="2">The sequence shown here is derived from an EMBL/GenBank/DDBJ whole genome shotgun (WGS) entry which is preliminary data.</text>
</comment>
<name>A0A934KDJ9_9BACT</name>